<evidence type="ECO:0000313" key="2">
    <source>
        <dbReference type="EMBL" id="GAA5251997.1"/>
    </source>
</evidence>
<name>A0ABP9TS81_9RICK</name>
<gene>
    <name evidence="2" type="ORF">KNCP2_02850</name>
</gene>
<comment type="caution">
    <text evidence="2">The sequence shown here is derived from an EMBL/GenBank/DDBJ whole genome shotgun (WGS) entry which is preliminary data.</text>
</comment>
<sequence>MLVVKPNTNLVLFKLIALPRVKALLDTSTVNAAAAFPCPILIVFTVPILESVAVKVVPVV</sequence>
<dbReference type="Proteomes" id="UP001628124">
    <property type="component" value="Unassembled WGS sequence"/>
</dbReference>
<dbReference type="EMBL" id="BAABMM010000012">
    <property type="protein sequence ID" value="GAA5251997.1"/>
    <property type="molecule type" value="Genomic_DNA"/>
</dbReference>
<feature type="transmembrane region" description="Helical" evidence="1">
    <location>
        <begin position="33"/>
        <end position="54"/>
    </location>
</feature>
<keyword evidence="3" id="KW-1185">Reference proteome</keyword>
<evidence type="ECO:0000313" key="3">
    <source>
        <dbReference type="Proteomes" id="UP001628124"/>
    </source>
</evidence>
<protein>
    <submittedName>
        <fullName evidence="2">Uncharacterized protein</fullName>
    </submittedName>
</protein>
<reference evidence="2 3" key="1">
    <citation type="journal article" date="2024" name="Microbiol. Immunol.">
        <title>Discovery of a novel spotted fever group Rickettsia, 'Candidatus Rickettsia kedanie,' in unfed larval chigger mites, Leptotrombidium scutellare.</title>
        <authorList>
            <person name="Ogawa M."/>
            <person name="Matsutani M."/>
            <person name="Katayama T."/>
            <person name="Takada N."/>
            <person name="Noda S."/>
            <person name="Takahashi M."/>
            <person name="Kageyama D."/>
            <person name="Hanaoka N."/>
            <person name="Ebihara H."/>
        </authorList>
    </citation>
    <scope>NUCLEOTIDE SEQUENCE [LARGE SCALE GENOMIC DNA]</scope>
    <source>
        <strain evidence="2 3">KNCP2-13</strain>
    </source>
</reference>
<keyword evidence="1" id="KW-1133">Transmembrane helix</keyword>
<proteinExistence type="predicted"/>
<keyword evidence="1" id="KW-0472">Membrane</keyword>
<dbReference type="RefSeq" id="WP_412707690.1">
    <property type="nucleotide sequence ID" value="NZ_BAABMM010000012.1"/>
</dbReference>
<accession>A0ABP9TS81</accession>
<organism evidence="2 3">
    <name type="scientific">Candidatus Rickettsia kedanie</name>
    <dbReference type="NCBI Taxonomy" id="3115352"/>
    <lineage>
        <taxon>Bacteria</taxon>
        <taxon>Pseudomonadati</taxon>
        <taxon>Pseudomonadota</taxon>
        <taxon>Alphaproteobacteria</taxon>
        <taxon>Rickettsiales</taxon>
        <taxon>Rickettsiaceae</taxon>
        <taxon>Rickettsieae</taxon>
        <taxon>Rickettsia</taxon>
        <taxon>spotted fever group</taxon>
    </lineage>
</organism>
<evidence type="ECO:0000256" key="1">
    <source>
        <dbReference type="SAM" id="Phobius"/>
    </source>
</evidence>
<keyword evidence="1" id="KW-0812">Transmembrane</keyword>